<keyword evidence="1" id="KW-0812">Transmembrane</keyword>
<reference evidence="2 3" key="1">
    <citation type="submission" date="2016-10" db="EMBL/GenBank/DDBJ databases">
        <title>The genome sequence of Colletotrichum fioriniae PJ7.</title>
        <authorList>
            <person name="Baroncelli R."/>
        </authorList>
    </citation>
    <scope>NUCLEOTIDE SEQUENCE [LARGE SCALE GENOMIC DNA]</scope>
    <source>
        <strain evidence="2 3">Tom-12</strain>
    </source>
</reference>
<name>A0ABQ9R398_9PEZI</name>
<gene>
    <name evidence="2" type="ORF">CTAM01_09580</name>
</gene>
<comment type="caution">
    <text evidence="2">The sequence shown here is derived from an EMBL/GenBank/DDBJ whole genome shotgun (WGS) entry which is preliminary data.</text>
</comment>
<organism evidence="2 3">
    <name type="scientific">Colletotrichum tamarilloi</name>
    <dbReference type="NCBI Taxonomy" id="1209934"/>
    <lineage>
        <taxon>Eukaryota</taxon>
        <taxon>Fungi</taxon>
        <taxon>Dikarya</taxon>
        <taxon>Ascomycota</taxon>
        <taxon>Pezizomycotina</taxon>
        <taxon>Sordariomycetes</taxon>
        <taxon>Hypocreomycetidae</taxon>
        <taxon>Glomerellales</taxon>
        <taxon>Glomerellaceae</taxon>
        <taxon>Colletotrichum</taxon>
        <taxon>Colletotrichum acutatum species complex</taxon>
    </lineage>
</organism>
<evidence type="ECO:0000313" key="3">
    <source>
        <dbReference type="Proteomes" id="UP001227543"/>
    </source>
</evidence>
<protein>
    <submittedName>
        <fullName evidence="2">Uncharacterized protein</fullName>
    </submittedName>
</protein>
<feature type="transmembrane region" description="Helical" evidence="1">
    <location>
        <begin position="84"/>
        <end position="111"/>
    </location>
</feature>
<keyword evidence="3" id="KW-1185">Reference proteome</keyword>
<dbReference type="RefSeq" id="XP_060379845.1">
    <property type="nucleotide sequence ID" value="XM_060525599.1"/>
</dbReference>
<dbReference type="Proteomes" id="UP001227543">
    <property type="component" value="Unassembled WGS sequence"/>
</dbReference>
<proteinExistence type="predicted"/>
<dbReference type="GeneID" id="85409837"/>
<evidence type="ECO:0000256" key="1">
    <source>
        <dbReference type="SAM" id="Phobius"/>
    </source>
</evidence>
<keyword evidence="1" id="KW-0472">Membrane</keyword>
<evidence type="ECO:0000313" key="2">
    <source>
        <dbReference type="EMBL" id="KAK1493172.1"/>
    </source>
</evidence>
<accession>A0ABQ9R398</accession>
<keyword evidence="1" id="KW-1133">Transmembrane helix</keyword>
<dbReference type="EMBL" id="MLFU01000038">
    <property type="protein sequence ID" value="KAK1493172.1"/>
    <property type="molecule type" value="Genomic_DNA"/>
</dbReference>
<sequence length="156" mass="17475">MGKGTRPLSVRQSLHFFGPLLPLLGLLPMGPASKQSSSTIEIIPHWYCLLILILEVHRSCFPLPYCLSLFFISFPSHHSLTALYCCFFFFPACSWFSCLPPVLSFVLVPVFKSTIRTDTPAFMESFFLFPNKLPRATHVLSALLNLDGASVNYTLA</sequence>